<feature type="transmembrane region" description="Helical" evidence="1">
    <location>
        <begin position="6"/>
        <end position="22"/>
    </location>
</feature>
<evidence type="ECO:0000256" key="1">
    <source>
        <dbReference type="SAM" id="Phobius"/>
    </source>
</evidence>
<accession>K9D5A8</accession>
<dbReference type="EMBL" id="AHAF01000008">
    <property type="protein sequence ID" value="EKU78361.1"/>
    <property type="molecule type" value="Genomic_DNA"/>
</dbReference>
<evidence type="ECO:0000313" key="2">
    <source>
        <dbReference type="EMBL" id="EKU78361.1"/>
    </source>
</evidence>
<proteinExistence type="predicted"/>
<name>K9D5A8_9FIRM</name>
<dbReference type="Proteomes" id="UP000009891">
    <property type="component" value="Unassembled WGS sequence"/>
</dbReference>
<reference evidence="2 3" key="1">
    <citation type="submission" date="2012-09" db="EMBL/GenBank/DDBJ databases">
        <title>The Genome Sequence of Veillonella ratti ACS-216-V-COL6B.</title>
        <authorList>
            <consortium name="The Broad Institute Genome Sequencing Platform"/>
            <person name="Earl A."/>
            <person name="Ward D."/>
            <person name="Feldgarden M."/>
            <person name="Gevers D."/>
            <person name="Saerens B."/>
            <person name="Vaneechoutte M."/>
            <person name="Walker B."/>
            <person name="Young S.K."/>
            <person name="Zeng Q."/>
            <person name="Gargeya S."/>
            <person name="Fitzgerald M."/>
            <person name="Haas B."/>
            <person name="Abouelleil A."/>
            <person name="Alvarado L."/>
            <person name="Arachchi H.M."/>
            <person name="Berlin A."/>
            <person name="Chapman S.B."/>
            <person name="Goldberg J."/>
            <person name="Griggs A."/>
            <person name="Gujja S."/>
            <person name="Hansen M."/>
            <person name="Howarth C."/>
            <person name="Imamovic A."/>
            <person name="Larimer J."/>
            <person name="McCowen C."/>
            <person name="Montmayeur A."/>
            <person name="Murphy C."/>
            <person name="Neiman D."/>
            <person name="Pearson M."/>
            <person name="Priest M."/>
            <person name="Roberts A."/>
            <person name="Saif S."/>
            <person name="Shea T."/>
            <person name="Sisk P."/>
            <person name="Sykes S."/>
            <person name="Wortman J."/>
            <person name="Nusbaum C."/>
            <person name="Birren B."/>
        </authorList>
    </citation>
    <scope>NUCLEOTIDE SEQUENCE [LARGE SCALE GENOMIC DNA]</scope>
    <source>
        <strain evidence="2 3">ACS-216-V-Col6b</strain>
    </source>
</reference>
<gene>
    <name evidence="2" type="ORF">HMPREF9282_01267</name>
</gene>
<dbReference type="AlphaFoldDB" id="K9D5A8"/>
<protein>
    <submittedName>
        <fullName evidence="2">Uncharacterized protein</fullName>
    </submittedName>
</protein>
<keyword evidence="1" id="KW-0812">Transmembrane</keyword>
<comment type="caution">
    <text evidence="2">The sequence shown here is derived from an EMBL/GenBank/DDBJ whole genome shotgun (WGS) entry which is preliminary data.</text>
</comment>
<organism evidence="2 3">
    <name type="scientific">Veillonella seminalis ACS-216-V-Col6b</name>
    <dbReference type="NCBI Taxonomy" id="883156"/>
    <lineage>
        <taxon>Bacteria</taxon>
        <taxon>Bacillati</taxon>
        <taxon>Bacillota</taxon>
        <taxon>Negativicutes</taxon>
        <taxon>Veillonellales</taxon>
        <taxon>Veillonellaceae</taxon>
        <taxon>Veillonella</taxon>
    </lineage>
</organism>
<dbReference type="HOGENOM" id="CLU_3334316_0_0_9"/>
<evidence type="ECO:0000313" key="3">
    <source>
        <dbReference type="Proteomes" id="UP000009891"/>
    </source>
</evidence>
<dbReference type="STRING" id="883156.HMPREF9282_01267"/>
<keyword evidence="1" id="KW-0472">Membrane</keyword>
<keyword evidence="3" id="KW-1185">Reference proteome</keyword>
<sequence>MIDKVDVEWFITLVVMIWLEFRKKEKPSNRKRRRKPKR</sequence>
<keyword evidence="1" id="KW-1133">Transmembrane helix</keyword>